<dbReference type="InterPro" id="IPR009033">
    <property type="entry name" value="Calreticulin/calnexin_P_dom_sf"/>
</dbReference>
<evidence type="ECO:0000256" key="11">
    <source>
        <dbReference type="SAM" id="MobiDB-lite"/>
    </source>
</evidence>
<evidence type="ECO:0000256" key="6">
    <source>
        <dbReference type="ARBA" id="ARBA00023136"/>
    </source>
</evidence>
<dbReference type="AlphaFoldDB" id="A0A2S4WHD4"/>
<evidence type="ECO:0000256" key="2">
    <source>
        <dbReference type="ARBA" id="ARBA00010983"/>
    </source>
</evidence>
<keyword evidence="6 10" id="KW-0472">Membrane</keyword>
<reference evidence="12 13" key="1">
    <citation type="submission" date="2017-12" db="EMBL/GenBank/DDBJ databases">
        <title>Gene loss provides genomic basis for host adaptation in cereal stripe rust fungi.</title>
        <authorList>
            <person name="Xia C."/>
        </authorList>
    </citation>
    <scope>NUCLEOTIDE SEQUENCE [LARGE SCALE GENOMIC DNA]</scope>
    <source>
        <strain evidence="12 13">93TX-2</strain>
    </source>
</reference>
<dbReference type="PANTHER" id="PTHR11073:SF1">
    <property type="entry name" value="CALNEXIN 14D-RELATED"/>
    <property type="match status" value="1"/>
</dbReference>
<reference evidence="13" key="3">
    <citation type="journal article" date="2018" name="Mol. Plant Microbe Interact.">
        <title>Genome sequence resources for the wheat stripe rust pathogen (Puccinia striiformis f. sp. tritici) and the barley stripe rust pathogen (Puccinia striiformis f. sp. hordei).</title>
        <authorList>
            <person name="Xia C."/>
            <person name="Wang M."/>
            <person name="Yin C."/>
            <person name="Cornejo O.E."/>
            <person name="Hulbert S.H."/>
            <person name="Chen X."/>
        </authorList>
    </citation>
    <scope>NUCLEOTIDE SEQUENCE [LARGE SCALE GENOMIC DNA]</scope>
    <source>
        <strain evidence="13">93TX-2</strain>
    </source>
</reference>
<keyword evidence="3 10" id="KW-0812">Transmembrane</keyword>
<dbReference type="PROSITE" id="PS00803">
    <property type="entry name" value="CALRETICULIN_1"/>
    <property type="match status" value="1"/>
</dbReference>
<feature type="compositionally biased region" description="Acidic residues" evidence="11">
    <location>
        <begin position="297"/>
        <end position="308"/>
    </location>
</feature>
<name>A0A2S4WHD4_9BASI</name>
<dbReference type="GO" id="GO:0005509">
    <property type="term" value="F:calcium ion binding"/>
    <property type="evidence" value="ECO:0007669"/>
    <property type="project" value="InterPro"/>
</dbReference>
<evidence type="ECO:0000256" key="10">
    <source>
        <dbReference type="RuleBase" id="RU362126"/>
    </source>
</evidence>
<dbReference type="Gene3D" id="2.10.250.10">
    <property type="entry name" value="Calreticulin/calnexin, P domain"/>
    <property type="match status" value="1"/>
</dbReference>
<comment type="subcellular location">
    <subcellularLocation>
        <location evidence="1">Endoplasmic reticulum membrane</location>
        <topology evidence="1">Single-pass membrane protein</topology>
    </subcellularLocation>
</comment>
<dbReference type="Pfam" id="PF00262">
    <property type="entry name" value="Calreticulin"/>
    <property type="match status" value="1"/>
</dbReference>
<protein>
    <recommendedName>
        <fullName evidence="8">Calnexin</fullName>
    </recommendedName>
</protein>
<sequence>MRSTCTAAALAAICSLSVHADSGAPKVETPKFTVTLLNSLPVIGQLDGIPQRQLSKQAPVVRRLATSESGRWKSLLCFRGIEGDQGLVVKSPAAHHAISAPFSKTLDNKDKTLVVQYEVKLQNGLECGGAYLKLLKESPTEFSDKTEYSIMFGPDRCGATNKVHFIFRHKNPKTGEYEEKHYNSPPAIKNVKTTSLYTLIVRPDQTFEIRIDDEEAGKGSLLEDFEPSVNPSKEIDDPEDKKPEDWVEDSKIVDPEAKKPEDWDEDAPREILDEEAVKPAGWLDDEPLTIPDPDAEKPEEWDDEEDGDWVPPSVPNSKCEDAPGCGAWVRPMKSNPAYKGKWTPSMIDNPAYKGVWAPKKIPNPNYFEDKVPSNFEPMAGIGFELWTMQENILFDNIYIGHSEKDAATFAKETFHVKVAVEKKLEDASKPEEPVKPSTESIPTFAESPVQFARGHAKAFIDLAMVDFRSAVNQMPSTAMALGGLLATVLGALFLVLTGSSAPATKKVKKSSKSSTSKDKAPEKSVTDVPATADATGKAEGSSDVRKRK</sequence>
<dbReference type="PROSITE" id="PS00804">
    <property type="entry name" value="CALRETICULIN_2"/>
    <property type="match status" value="1"/>
</dbReference>
<dbReference type="SUPFAM" id="SSF63887">
    <property type="entry name" value="P-domain of calnexin/calreticulin"/>
    <property type="match status" value="1"/>
</dbReference>
<feature type="signal peptide" evidence="10">
    <location>
        <begin position="1"/>
        <end position="20"/>
    </location>
</feature>
<accession>A0A2S4WHD4</accession>
<dbReference type="GO" id="GO:0005789">
    <property type="term" value="C:endoplasmic reticulum membrane"/>
    <property type="evidence" value="ECO:0007669"/>
    <property type="project" value="UniProtKB-SubCell"/>
</dbReference>
<dbReference type="VEuPathDB" id="FungiDB:PSHT_02746"/>
<proteinExistence type="inferred from homology"/>
<dbReference type="InterPro" id="IPR018124">
    <property type="entry name" value="Calret/calnex_CS"/>
</dbReference>
<dbReference type="OrthoDB" id="1938156at2759"/>
<evidence type="ECO:0000313" key="12">
    <source>
        <dbReference type="EMBL" id="POW21118.1"/>
    </source>
</evidence>
<evidence type="ECO:0000256" key="3">
    <source>
        <dbReference type="ARBA" id="ARBA00022692"/>
    </source>
</evidence>
<dbReference type="PRINTS" id="PR00626">
    <property type="entry name" value="CALRETICULIN"/>
</dbReference>
<dbReference type="Proteomes" id="UP000238274">
    <property type="component" value="Unassembled WGS sequence"/>
</dbReference>
<feature type="compositionally biased region" description="Basic and acidic residues" evidence="11">
    <location>
        <begin position="233"/>
        <end position="277"/>
    </location>
</feature>
<feature type="compositionally biased region" description="Basic and acidic residues" evidence="11">
    <location>
        <begin position="515"/>
        <end position="525"/>
    </location>
</feature>
<reference evidence="13" key="2">
    <citation type="journal article" date="2018" name="BMC Genomics">
        <title>Genomic insights into host adaptation between the wheat stripe rust pathogen (Puccinia striiformis f. sp. tritici) and the barley stripe rust pathogen (Puccinia striiformis f. sp. hordei).</title>
        <authorList>
            <person name="Xia C."/>
            <person name="Wang M."/>
            <person name="Yin C."/>
            <person name="Cornejo O.E."/>
            <person name="Hulbert S.H."/>
            <person name="Chen X."/>
        </authorList>
    </citation>
    <scope>NUCLEOTIDE SEQUENCE [LARGE SCALE GENOMIC DNA]</scope>
    <source>
        <strain evidence="13">93TX-2</strain>
    </source>
</reference>
<feature type="region of interest" description="Disordered" evidence="11">
    <location>
        <begin position="503"/>
        <end position="548"/>
    </location>
</feature>
<evidence type="ECO:0000256" key="5">
    <source>
        <dbReference type="ARBA" id="ARBA00022989"/>
    </source>
</evidence>
<dbReference type="GO" id="GO:0006457">
    <property type="term" value="P:protein folding"/>
    <property type="evidence" value="ECO:0007669"/>
    <property type="project" value="InterPro"/>
</dbReference>
<keyword evidence="13" id="KW-1185">Reference proteome</keyword>
<keyword evidence="9" id="KW-1015">Disulfide bond</keyword>
<gene>
    <name evidence="12" type="ORF">PSHT_02746</name>
</gene>
<dbReference type="VEuPathDB" id="FungiDB:PSTT_01065"/>
<evidence type="ECO:0000256" key="1">
    <source>
        <dbReference type="ARBA" id="ARBA00004389"/>
    </source>
</evidence>
<feature type="transmembrane region" description="Helical" evidence="10">
    <location>
        <begin position="478"/>
        <end position="499"/>
    </location>
</feature>
<dbReference type="GO" id="GO:0051082">
    <property type="term" value="F:unfolded protein binding"/>
    <property type="evidence" value="ECO:0007669"/>
    <property type="project" value="InterPro"/>
</dbReference>
<dbReference type="FunFam" id="2.10.250.10:FF:000001">
    <property type="entry name" value="Calnexin homolog"/>
    <property type="match status" value="1"/>
</dbReference>
<evidence type="ECO:0000256" key="9">
    <source>
        <dbReference type="PIRSR" id="PIRSR601580-3"/>
    </source>
</evidence>
<dbReference type="Gene3D" id="2.60.120.200">
    <property type="match status" value="1"/>
</dbReference>
<evidence type="ECO:0000256" key="4">
    <source>
        <dbReference type="ARBA" id="ARBA00022824"/>
    </source>
</evidence>
<evidence type="ECO:0000256" key="7">
    <source>
        <dbReference type="ARBA" id="ARBA00023186"/>
    </source>
</evidence>
<keyword evidence="7 10" id="KW-0143">Chaperone</keyword>
<evidence type="ECO:0000256" key="8">
    <source>
        <dbReference type="ARBA" id="ARBA00040224"/>
    </source>
</evidence>
<dbReference type="InterPro" id="IPR001580">
    <property type="entry name" value="Calret/calnex"/>
</dbReference>
<dbReference type="SUPFAM" id="SSF49899">
    <property type="entry name" value="Concanavalin A-like lectins/glucanases"/>
    <property type="match status" value="1"/>
</dbReference>
<feature type="disulfide bond" evidence="9">
    <location>
        <begin position="127"/>
        <end position="157"/>
    </location>
</feature>
<dbReference type="EMBL" id="PKSM01000024">
    <property type="protein sequence ID" value="POW21118.1"/>
    <property type="molecule type" value="Genomic_DNA"/>
</dbReference>
<comment type="similarity">
    <text evidence="2 10">Belongs to the calreticulin family.</text>
</comment>
<feature type="region of interest" description="Disordered" evidence="11">
    <location>
        <begin position="218"/>
        <end position="318"/>
    </location>
</feature>
<dbReference type="PANTHER" id="PTHR11073">
    <property type="entry name" value="CALRETICULIN AND CALNEXIN"/>
    <property type="match status" value="1"/>
</dbReference>
<evidence type="ECO:0000313" key="13">
    <source>
        <dbReference type="Proteomes" id="UP000238274"/>
    </source>
</evidence>
<keyword evidence="10" id="KW-0732">Signal</keyword>
<comment type="caution">
    <text evidence="12">The sequence shown here is derived from an EMBL/GenBank/DDBJ whole genome shotgun (WGS) entry which is preliminary data.</text>
</comment>
<feature type="chain" id="PRO_5015374510" description="Calnexin" evidence="10">
    <location>
        <begin position="21"/>
        <end position="548"/>
    </location>
</feature>
<dbReference type="FunFam" id="2.60.120.200:FF:000011">
    <property type="entry name" value="Probable calnexin"/>
    <property type="match status" value="1"/>
</dbReference>
<dbReference type="InterPro" id="IPR013320">
    <property type="entry name" value="ConA-like_dom_sf"/>
</dbReference>
<dbReference type="GO" id="GO:0036503">
    <property type="term" value="P:ERAD pathway"/>
    <property type="evidence" value="ECO:0007669"/>
    <property type="project" value="TreeGrafter"/>
</dbReference>
<keyword evidence="4 10" id="KW-0256">Endoplasmic reticulum</keyword>
<organism evidence="12 13">
    <name type="scientific">Puccinia striiformis</name>
    <dbReference type="NCBI Taxonomy" id="27350"/>
    <lineage>
        <taxon>Eukaryota</taxon>
        <taxon>Fungi</taxon>
        <taxon>Dikarya</taxon>
        <taxon>Basidiomycota</taxon>
        <taxon>Pucciniomycotina</taxon>
        <taxon>Pucciniomycetes</taxon>
        <taxon>Pucciniales</taxon>
        <taxon>Pucciniaceae</taxon>
        <taxon>Puccinia</taxon>
    </lineage>
</organism>
<keyword evidence="5 10" id="KW-1133">Transmembrane helix</keyword>